<protein>
    <submittedName>
        <fullName evidence="3">Glycosyltransferase</fullName>
        <ecNumber evidence="3">2.4.-.-</ecNumber>
    </submittedName>
</protein>
<keyword evidence="3" id="KW-0328">Glycosyltransferase</keyword>
<dbReference type="EC" id="2.4.-.-" evidence="3"/>
<accession>A0ABS5BY26</accession>
<proteinExistence type="predicted"/>
<dbReference type="GO" id="GO:0016757">
    <property type="term" value="F:glycosyltransferase activity"/>
    <property type="evidence" value="ECO:0007669"/>
    <property type="project" value="UniProtKB-KW"/>
</dbReference>
<dbReference type="PANTHER" id="PTHR12526">
    <property type="entry name" value="GLYCOSYLTRANSFERASE"/>
    <property type="match status" value="1"/>
</dbReference>
<evidence type="ECO:0000313" key="3">
    <source>
        <dbReference type="EMBL" id="MBP3958563.1"/>
    </source>
</evidence>
<dbReference type="SUPFAM" id="SSF53756">
    <property type="entry name" value="UDP-Glycosyltransferase/glycogen phosphorylase"/>
    <property type="match status" value="1"/>
</dbReference>
<dbReference type="EMBL" id="JAGKQQ010000001">
    <property type="protein sequence ID" value="MBP3958563.1"/>
    <property type="molecule type" value="Genomic_DNA"/>
</dbReference>
<organism evidence="3 4">
    <name type="scientific">Gemmata palustris</name>
    <dbReference type="NCBI Taxonomy" id="2822762"/>
    <lineage>
        <taxon>Bacteria</taxon>
        <taxon>Pseudomonadati</taxon>
        <taxon>Planctomycetota</taxon>
        <taxon>Planctomycetia</taxon>
        <taxon>Gemmatales</taxon>
        <taxon>Gemmataceae</taxon>
        <taxon>Gemmata</taxon>
    </lineage>
</organism>
<feature type="domain" description="Glycosyl transferase family 1" evidence="1">
    <location>
        <begin position="183"/>
        <end position="341"/>
    </location>
</feature>
<sequence length="364" mass="38126">MKLFFLASDLGDSDAAGQLALLARALPRDRFEVTVGALGPATGAAADALRASGVAVAALPVRTALDLSGMRRLRRAVQGCGATIFHTFGPDAVRVARLCLAGYDEGTAPRLVATGAVPPGGGVSGWLTARQVRRADRVIATGWAQGERYRRIGVASDRLTRIAPAVALIEEPPDRVQFCSDVGAPKDAQLIFAGGRLDAAHGTKDAVGVFDMIRYSSPALQLVLTGDGRDRAAVEGLGRALAFDDFRVRFSGARPDLAAATLLADQVWVTCERGGEHLALRAMAAGKPVVAYNTPELSEIIEDGVTGFVVPHGDRPALAAKSQALLADPDAAARMGAAGRTRAAERFGVARFAEQHARVYQELG</sequence>
<evidence type="ECO:0000313" key="4">
    <source>
        <dbReference type="Proteomes" id="UP000676565"/>
    </source>
</evidence>
<dbReference type="InterPro" id="IPR001296">
    <property type="entry name" value="Glyco_trans_1"/>
</dbReference>
<dbReference type="Gene3D" id="3.40.50.2000">
    <property type="entry name" value="Glycogen Phosphorylase B"/>
    <property type="match status" value="2"/>
</dbReference>
<gene>
    <name evidence="3" type="ORF">J8F10_25215</name>
</gene>
<keyword evidence="3" id="KW-0808">Transferase</keyword>
<name>A0ABS5BY26_9BACT</name>
<keyword evidence="4" id="KW-1185">Reference proteome</keyword>
<evidence type="ECO:0000259" key="2">
    <source>
        <dbReference type="Pfam" id="PF13439"/>
    </source>
</evidence>
<dbReference type="Pfam" id="PF00534">
    <property type="entry name" value="Glycos_transf_1"/>
    <property type="match status" value="1"/>
</dbReference>
<dbReference type="InterPro" id="IPR028098">
    <property type="entry name" value="Glyco_trans_4-like_N"/>
</dbReference>
<evidence type="ECO:0000259" key="1">
    <source>
        <dbReference type="Pfam" id="PF00534"/>
    </source>
</evidence>
<comment type="caution">
    <text evidence="3">The sequence shown here is derived from an EMBL/GenBank/DDBJ whole genome shotgun (WGS) entry which is preliminary data.</text>
</comment>
<dbReference type="Pfam" id="PF13439">
    <property type="entry name" value="Glyco_transf_4"/>
    <property type="match status" value="1"/>
</dbReference>
<dbReference type="PANTHER" id="PTHR12526:SF636">
    <property type="entry name" value="BLL3647 PROTEIN"/>
    <property type="match status" value="1"/>
</dbReference>
<dbReference type="RefSeq" id="WP_210658665.1">
    <property type="nucleotide sequence ID" value="NZ_JAGKQQ010000001.1"/>
</dbReference>
<reference evidence="3 4" key="1">
    <citation type="submission" date="2021-04" db="EMBL/GenBank/DDBJ databases">
        <authorList>
            <person name="Ivanova A."/>
        </authorList>
    </citation>
    <scope>NUCLEOTIDE SEQUENCE [LARGE SCALE GENOMIC DNA]</scope>
    <source>
        <strain evidence="3 4">G18</strain>
    </source>
</reference>
<dbReference type="Proteomes" id="UP000676565">
    <property type="component" value="Unassembled WGS sequence"/>
</dbReference>
<feature type="domain" description="Glycosyltransferase subfamily 4-like N-terminal" evidence="2">
    <location>
        <begin position="21"/>
        <end position="166"/>
    </location>
</feature>